<feature type="chain" id="PRO_5043270252" evidence="1">
    <location>
        <begin position="19"/>
        <end position="173"/>
    </location>
</feature>
<proteinExistence type="predicted"/>
<dbReference type="EMBL" id="CAMXCT030001225">
    <property type="protein sequence ID" value="CAL4775346.1"/>
    <property type="molecule type" value="Genomic_DNA"/>
</dbReference>
<dbReference type="Proteomes" id="UP001152797">
    <property type="component" value="Unassembled WGS sequence"/>
</dbReference>
<dbReference type="EMBL" id="CAMXCT010001225">
    <property type="protein sequence ID" value="CAI3988034.1"/>
    <property type="molecule type" value="Genomic_DNA"/>
</dbReference>
<accession>A0A9P1CAK8</accession>
<gene>
    <name evidence="2" type="ORF">C1SCF055_LOCUS15263</name>
</gene>
<evidence type="ECO:0000313" key="2">
    <source>
        <dbReference type="EMBL" id="CAI3988034.1"/>
    </source>
</evidence>
<name>A0A9P1CAK8_9DINO</name>
<organism evidence="2">
    <name type="scientific">Cladocopium goreaui</name>
    <dbReference type="NCBI Taxonomy" id="2562237"/>
    <lineage>
        <taxon>Eukaryota</taxon>
        <taxon>Sar</taxon>
        <taxon>Alveolata</taxon>
        <taxon>Dinophyceae</taxon>
        <taxon>Suessiales</taxon>
        <taxon>Symbiodiniaceae</taxon>
        <taxon>Cladocopium</taxon>
    </lineage>
</organism>
<evidence type="ECO:0000256" key="1">
    <source>
        <dbReference type="SAM" id="SignalP"/>
    </source>
</evidence>
<reference evidence="3 4" key="2">
    <citation type="submission" date="2024-05" db="EMBL/GenBank/DDBJ databases">
        <authorList>
            <person name="Chen Y."/>
            <person name="Shah S."/>
            <person name="Dougan E. K."/>
            <person name="Thang M."/>
            <person name="Chan C."/>
        </authorList>
    </citation>
    <scope>NUCLEOTIDE SEQUENCE [LARGE SCALE GENOMIC DNA]</scope>
</reference>
<keyword evidence="4" id="KW-1185">Reference proteome</keyword>
<dbReference type="AlphaFoldDB" id="A0A9P1CAK8"/>
<feature type="signal peptide" evidence="1">
    <location>
        <begin position="1"/>
        <end position="18"/>
    </location>
</feature>
<protein>
    <submittedName>
        <fullName evidence="2">Uncharacterized protein</fullName>
    </submittedName>
</protein>
<comment type="caution">
    <text evidence="2">The sequence shown here is derived from an EMBL/GenBank/DDBJ whole genome shotgun (WGS) entry which is preliminary data.</text>
</comment>
<reference evidence="2" key="1">
    <citation type="submission" date="2022-10" db="EMBL/GenBank/DDBJ databases">
        <authorList>
            <person name="Chen Y."/>
            <person name="Dougan E. K."/>
            <person name="Chan C."/>
            <person name="Rhodes N."/>
            <person name="Thang M."/>
        </authorList>
    </citation>
    <scope>NUCLEOTIDE SEQUENCE</scope>
</reference>
<evidence type="ECO:0000313" key="3">
    <source>
        <dbReference type="EMBL" id="CAL4775346.1"/>
    </source>
</evidence>
<keyword evidence="1" id="KW-0732">Signal</keyword>
<evidence type="ECO:0000313" key="4">
    <source>
        <dbReference type="Proteomes" id="UP001152797"/>
    </source>
</evidence>
<dbReference type="EMBL" id="CAMXCT020001225">
    <property type="protein sequence ID" value="CAL1141409.1"/>
    <property type="molecule type" value="Genomic_DNA"/>
</dbReference>
<sequence>MRCLAFSMAVAMAMRASGIREGPEGHTTVTTCSERVAMVLDNVYGRWFARKIDQLLLDDPFSTSQDTKEDLLKRLQKSMLFHCEFFESQKSCDGVRNARFQERMGKRNERVFPAKISPKDSSCFKSITDPGPERDRCVMAQCYWELVEKNCRAVVSQSGQSKVEDMRLHEKCL</sequence>